<gene>
    <name evidence="1" type="ORF">SAMN05421678_107211</name>
</gene>
<dbReference type="Proteomes" id="UP000199052">
    <property type="component" value="Unassembled WGS sequence"/>
</dbReference>
<organism evidence="1 2">
    <name type="scientific">Actinopolymorpha cephalotaxi</name>
    <dbReference type="NCBI Taxonomy" id="504797"/>
    <lineage>
        <taxon>Bacteria</taxon>
        <taxon>Bacillati</taxon>
        <taxon>Actinomycetota</taxon>
        <taxon>Actinomycetes</taxon>
        <taxon>Propionibacteriales</taxon>
        <taxon>Actinopolymorphaceae</taxon>
        <taxon>Actinopolymorpha</taxon>
    </lineage>
</organism>
<sequence>MPGSAPPAPMNHTGAMALPGWLSDLIRGPGGRGDRARPPDAHTRSAALAALGGDGCAVCRIALEAGQRWFFAYENDTRVDLGLRERLERSFGFCAPHTRHLLDLGASTSWLARWVFADVARAAVGAVAAPEPPSIGPCPACEAVERAERDAVRNLASGLFDQDVRELLLAGDGFCRAHGLAVLRRTGRDQARLVAMMLDERLSKDPVTARDVLVGAQPDAPRRRRLRERTAERVLAAEEAGRTARPLGDADVVLDWPCCPMCAAGHLVEWRYLHWLVDLPEAEAAELRGGATLCAEHLADLAGVRITSGDVGAVRLTEDGLLAPVAQVIEHVAQLWSKDLRTFVGRLDGASAGAARAAAADVGQWIRCHLCERRAAAVQRTERLLGLVAADPAYAGRLHDAHGVCLRHGLGTRLPAPWQQLLRARTGLLCYELDEAERKAGWDARWEIRGAEMAVWRRAPYLLDGQVLGPAVPDADGSAHA</sequence>
<name>A0A1I2TIH3_9ACTN</name>
<dbReference type="EMBL" id="FOOI01000007">
    <property type="protein sequence ID" value="SFG64695.1"/>
    <property type="molecule type" value="Genomic_DNA"/>
</dbReference>
<evidence type="ECO:0000313" key="1">
    <source>
        <dbReference type="EMBL" id="SFG64695.1"/>
    </source>
</evidence>
<evidence type="ECO:0000313" key="2">
    <source>
        <dbReference type="Proteomes" id="UP000199052"/>
    </source>
</evidence>
<accession>A0A1I2TIH3</accession>
<dbReference type="AlphaFoldDB" id="A0A1I2TIH3"/>
<protein>
    <submittedName>
        <fullName evidence="1">Uncharacterized protein</fullName>
    </submittedName>
</protein>
<proteinExistence type="predicted"/>
<dbReference type="STRING" id="504797.SAMN05421678_107211"/>
<reference evidence="1 2" key="1">
    <citation type="submission" date="2016-10" db="EMBL/GenBank/DDBJ databases">
        <authorList>
            <person name="de Groot N.N."/>
        </authorList>
    </citation>
    <scope>NUCLEOTIDE SEQUENCE [LARGE SCALE GENOMIC DNA]</scope>
    <source>
        <strain evidence="1 2">CPCC 202808</strain>
    </source>
</reference>